<dbReference type="InterPro" id="IPR036236">
    <property type="entry name" value="Znf_C2H2_sf"/>
</dbReference>
<dbReference type="InParanoid" id="A0A0C3DQ45"/>
<dbReference type="SUPFAM" id="SSF46565">
    <property type="entry name" value="Chaperone J-domain"/>
    <property type="match status" value="1"/>
</dbReference>
<dbReference type="InterPro" id="IPR022755">
    <property type="entry name" value="Znf_C2H2_jaz"/>
</dbReference>
<dbReference type="InterPro" id="IPR054076">
    <property type="entry name" value="ZUO1-like_ZHD"/>
</dbReference>
<feature type="compositionally biased region" description="Basic and acidic residues" evidence="5">
    <location>
        <begin position="404"/>
        <end position="430"/>
    </location>
</feature>
<dbReference type="InterPro" id="IPR036869">
    <property type="entry name" value="J_dom_sf"/>
</dbReference>
<dbReference type="Proteomes" id="UP000053989">
    <property type="component" value="Unassembled WGS sequence"/>
</dbReference>
<dbReference type="GO" id="GO:0005737">
    <property type="term" value="C:cytoplasm"/>
    <property type="evidence" value="ECO:0007669"/>
    <property type="project" value="TreeGrafter"/>
</dbReference>
<dbReference type="InterPro" id="IPR051964">
    <property type="entry name" value="Chaperone_stress_response"/>
</dbReference>
<dbReference type="InterPro" id="IPR003604">
    <property type="entry name" value="Matrin/U1-like-C_Znf_C2H2"/>
</dbReference>
<dbReference type="HOGENOM" id="CLU_009539_2_0_1"/>
<dbReference type="CDD" id="cd06257">
    <property type="entry name" value="DnaJ"/>
    <property type="match status" value="1"/>
</dbReference>
<dbReference type="Pfam" id="PF00226">
    <property type="entry name" value="DnaJ"/>
    <property type="match status" value="1"/>
</dbReference>
<feature type="domain" description="C2H2-type" evidence="7">
    <location>
        <begin position="314"/>
        <end position="343"/>
    </location>
</feature>
<dbReference type="SUPFAM" id="SSF57667">
    <property type="entry name" value="beta-beta-alpha zinc fingers"/>
    <property type="match status" value="1"/>
</dbReference>
<dbReference type="Gene3D" id="1.10.287.110">
    <property type="entry name" value="DnaJ domain"/>
    <property type="match status" value="1"/>
</dbReference>
<dbReference type="GO" id="GO:0003676">
    <property type="term" value="F:nucleic acid binding"/>
    <property type="evidence" value="ECO:0007669"/>
    <property type="project" value="InterPro"/>
</dbReference>
<gene>
    <name evidence="8" type="ORF">SCLCIDRAFT_1214902</name>
</gene>
<dbReference type="PROSITE" id="PS00636">
    <property type="entry name" value="DNAJ_1"/>
    <property type="match status" value="1"/>
</dbReference>
<dbReference type="GO" id="GO:0008270">
    <property type="term" value="F:zinc ion binding"/>
    <property type="evidence" value="ECO:0007669"/>
    <property type="project" value="UniProtKB-KW"/>
</dbReference>
<feature type="region of interest" description="Disordered" evidence="5">
    <location>
        <begin position="361"/>
        <end position="446"/>
    </location>
</feature>
<feature type="domain" description="J" evidence="6">
    <location>
        <begin position="20"/>
        <end position="86"/>
    </location>
</feature>
<feature type="region of interest" description="Disordered" evidence="5">
    <location>
        <begin position="259"/>
        <end position="284"/>
    </location>
</feature>
<dbReference type="SMART" id="SM00271">
    <property type="entry name" value="DnaJ"/>
    <property type="match status" value="1"/>
</dbReference>
<dbReference type="SMART" id="SM00451">
    <property type="entry name" value="ZnF_U1"/>
    <property type="match status" value="1"/>
</dbReference>
<evidence type="ECO:0000313" key="9">
    <source>
        <dbReference type="Proteomes" id="UP000053989"/>
    </source>
</evidence>
<dbReference type="Pfam" id="PF21884">
    <property type="entry name" value="ZUO1-like_ZHD"/>
    <property type="match status" value="1"/>
</dbReference>
<keyword evidence="1" id="KW-0479">Metal-binding</keyword>
<evidence type="ECO:0000256" key="5">
    <source>
        <dbReference type="SAM" id="MobiDB-lite"/>
    </source>
</evidence>
<dbReference type="PROSITE" id="PS00028">
    <property type="entry name" value="ZINC_FINGER_C2H2_1"/>
    <property type="match status" value="2"/>
</dbReference>
<dbReference type="InterPro" id="IPR001623">
    <property type="entry name" value="DnaJ_domain"/>
</dbReference>
<accession>A0A0C3DQ45</accession>
<feature type="compositionally biased region" description="Basic and acidic residues" evidence="5">
    <location>
        <begin position="385"/>
        <end position="396"/>
    </location>
</feature>
<feature type="compositionally biased region" description="Polar residues" evidence="5">
    <location>
        <begin position="9"/>
        <end position="18"/>
    </location>
</feature>
<reference evidence="9" key="2">
    <citation type="submission" date="2015-01" db="EMBL/GenBank/DDBJ databases">
        <title>Evolutionary Origins and Diversification of the Mycorrhizal Mutualists.</title>
        <authorList>
            <consortium name="DOE Joint Genome Institute"/>
            <consortium name="Mycorrhizal Genomics Consortium"/>
            <person name="Kohler A."/>
            <person name="Kuo A."/>
            <person name="Nagy L.G."/>
            <person name="Floudas D."/>
            <person name="Copeland A."/>
            <person name="Barry K.W."/>
            <person name="Cichocki N."/>
            <person name="Veneault-Fourrey C."/>
            <person name="LaButti K."/>
            <person name="Lindquist E.A."/>
            <person name="Lipzen A."/>
            <person name="Lundell T."/>
            <person name="Morin E."/>
            <person name="Murat C."/>
            <person name="Riley R."/>
            <person name="Ohm R."/>
            <person name="Sun H."/>
            <person name="Tunlid A."/>
            <person name="Henrissat B."/>
            <person name="Grigoriev I.V."/>
            <person name="Hibbett D.S."/>
            <person name="Martin F."/>
        </authorList>
    </citation>
    <scope>NUCLEOTIDE SEQUENCE [LARGE SCALE GENOMIC DNA]</scope>
    <source>
        <strain evidence="9">Foug A</strain>
    </source>
</reference>
<evidence type="ECO:0000256" key="3">
    <source>
        <dbReference type="ARBA" id="ARBA00022833"/>
    </source>
</evidence>
<dbReference type="FunCoup" id="A0A0C3DQ45">
    <property type="interactions" value="638"/>
</dbReference>
<dbReference type="STRING" id="1036808.A0A0C3DQ45"/>
<keyword evidence="2 4" id="KW-0863">Zinc-finger</keyword>
<dbReference type="EMBL" id="KN822040">
    <property type="protein sequence ID" value="KIM62785.1"/>
    <property type="molecule type" value="Genomic_DNA"/>
</dbReference>
<dbReference type="AlphaFoldDB" id="A0A0C3DQ45"/>
<dbReference type="PANTHER" id="PTHR44029">
    <property type="entry name" value="DNAJ HOMOLOG SUBFAMILY C MEMBER 21"/>
    <property type="match status" value="1"/>
</dbReference>
<feature type="compositionally biased region" description="Polar residues" evidence="5">
    <location>
        <begin position="260"/>
        <end position="281"/>
    </location>
</feature>
<evidence type="ECO:0008006" key="10">
    <source>
        <dbReference type="Google" id="ProtNLM"/>
    </source>
</evidence>
<feature type="domain" description="C2H2-type" evidence="7">
    <location>
        <begin position="438"/>
        <end position="467"/>
    </location>
</feature>
<dbReference type="OrthoDB" id="5894at2759"/>
<evidence type="ECO:0000313" key="8">
    <source>
        <dbReference type="EMBL" id="KIM62785.1"/>
    </source>
</evidence>
<keyword evidence="3" id="KW-0862">Zinc</keyword>
<evidence type="ECO:0000256" key="4">
    <source>
        <dbReference type="PROSITE-ProRule" id="PRU00042"/>
    </source>
</evidence>
<evidence type="ECO:0000256" key="2">
    <source>
        <dbReference type="ARBA" id="ARBA00022771"/>
    </source>
</evidence>
<keyword evidence="9" id="KW-1185">Reference proteome</keyword>
<dbReference type="Pfam" id="PF12171">
    <property type="entry name" value="zf-C2H2_jaz"/>
    <property type="match status" value="1"/>
</dbReference>
<feature type="region of interest" description="Disordered" evidence="5">
    <location>
        <begin position="1"/>
        <end position="20"/>
    </location>
</feature>
<evidence type="ECO:0000256" key="1">
    <source>
        <dbReference type="ARBA" id="ARBA00022723"/>
    </source>
</evidence>
<evidence type="ECO:0000259" key="7">
    <source>
        <dbReference type="PROSITE" id="PS50157"/>
    </source>
</evidence>
<dbReference type="PROSITE" id="PS50076">
    <property type="entry name" value="DNAJ_2"/>
    <property type="match status" value="1"/>
</dbReference>
<dbReference type="InterPro" id="IPR013087">
    <property type="entry name" value="Znf_C2H2_type"/>
</dbReference>
<dbReference type="InterPro" id="IPR018253">
    <property type="entry name" value="DnaJ_domain_CS"/>
</dbReference>
<dbReference type="PRINTS" id="PR00625">
    <property type="entry name" value="JDOMAIN"/>
</dbReference>
<protein>
    <recommendedName>
        <fullName evidence="10">J domain-containing protein</fullName>
    </recommendedName>
</protein>
<dbReference type="Gene3D" id="3.30.160.60">
    <property type="entry name" value="Classic Zinc Finger"/>
    <property type="match status" value="1"/>
</dbReference>
<sequence length="484" mass="55175">MGARESTARNEAQGSDAQPNYYELLGVEESATADEIKKAFRKLALVHHPDKNQDDVEGATQRFAAIQQAYEVLSDEQERAWYDSHKASLAPEPDADAVFEGVRKGEAPPRARDRGLSVRHLSYFFDAGCWTGFDDSDNGFFTLYRNLFSRLAQEENLISDIEYPPFGYATWRWISSEEPTESARNFYTAWTSFSTMKDFVWMDRYNTVDAPDRRIRRLMEKENKKARDDARKEYNDIVRSLALFIRKRDPRYKSHLAHQAQLSVAQKGSGSHTPKSRQSTPAVYVEQEWQKTGSPAADDGLDWAAADREDPEEWECVACGKTFRSEAAWNSHERSKKHAKEIERLKREMLQDHEELGLEIDDDAGPAEAPPPTPPETGPVSVEDVPDHVSEAESDPKVTPAETETEHKAQDQPDKVEMSKRDKRRLREASRAVQQSPQTCHVCGQPFDSRTKLFTHIRETGHALAVPENDVETKYNKRGKKGRK</sequence>
<reference evidence="8 9" key="1">
    <citation type="submission" date="2014-04" db="EMBL/GenBank/DDBJ databases">
        <authorList>
            <consortium name="DOE Joint Genome Institute"/>
            <person name="Kuo A."/>
            <person name="Kohler A."/>
            <person name="Nagy L.G."/>
            <person name="Floudas D."/>
            <person name="Copeland A."/>
            <person name="Barry K.W."/>
            <person name="Cichocki N."/>
            <person name="Veneault-Fourrey C."/>
            <person name="LaButti K."/>
            <person name="Lindquist E.A."/>
            <person name="Lipzen A."/>
            <person name="Lundell T."/>
            <person name="Morin E."/>
            <person name="Murat C."/>
            <person name="Sun H."/>
            <person name="Tunlid A."/>
            <person name="Henrissat B."/>
            <person name="Grigoriev I.V."/>
            <person name="Hibbett D.S."/>
            <person name="Martin F."/>
            <person name="Nordberg H.P."/>
            <person name="Cantor M.N."/>
            <person name="Hua S.X."/>
        </authorList>
    </citation>
    <scope>NUCLEOTIDE SEQUENCE [LARGE SCALE GENOMIC DNA]</scope>
    <source>
        <strain evidence="8 9">Foug A</strain>
    </source>
</reference>
<dbReference type="SMART" id="SM00355">
    <property type="entry name" value="ZnF_C2H2"/>
    <property type="match status" value="2"/>
</dbReference>
<evidence type="ECO:0000259" key="6">
    <source>
        <dbReference type="PROSITE" id="PS50076"/>
    </source>
</evidence>
<organism evidence="8 9">
    <name type="scientific">Scleroderma citrinum Foug A</name>
    <dbReference type="NCBI Taxonomy" id="1036808"/>
    <lineage>
        <taxon>Eukaryota</taxon>
        <taxon>Fungi</taxon>
        <taxon>Dikarya</taxon>
        <taxon>Basidiomycota</taxon>
        <taxon>Agaricomycotina</taxon>
        <taxon>Agaricomycetes</taxon>
        <taxon>Agaricomycetidae</taxon>
        <taxon>Boletales</taxon>
        <taxon>Sclerodermatineae</taxon>
        <taxon>Sclerodermataceae</taxon>
        <taxon>Scleroderma</taxon>
    </lineage>
</organism>
<proteinExistence type="predicted"/>
<dbReference type="PANTHER" id="PTHR44029:SF1">
    <property type="entry name" value="DNAJ HOMOLOG SUBFAMILY C MEMBER 21"/>
    <property type="match status" value="1"/>
</dbReference>
<feature type="compositionally biased region" description="Pro residues" evidence="5">
    <location>
        <begin position="368"/>
        <end position="377"/>
    </location>
</feature>
<dbReference type="PROSITE" id="PS50157">
    <property type="entry name" value="ZINC_FINGER_C2H2_2"/>
    <property type="match status" value="2"/>
</dbReference>
<name>A0A0C3DQ45_9AGAM</name>
<dbReference type="Pfam" id="PF00096">
    <property type="entry name" value="zf-C2H2"/>
    <property type="match status" value="1"/>
</dbReference>